<proteinExistence type="predicted"/>
<accession>A0AAE3Y4U6</accession>
<dbReference type="SUPFAM" id="SSF46785">
    <property type="entry name" value="Winged helix' DNA-binding domain"/>
    <property type="match status" value="1"/>
</dbReference>
<dbReference type="AlphaFoldDB" id="A0AAE3Y4U6"/>
<evidence type="ECO:0000313" key="2">
    <source>
        <dbReference type="Proteomes" id="UP001184828"/>
    </source>
</evidence>
<gene>
    <name evidence="1" type="ORF">J2738_005740</name>
</gene>
<dbReference type="InterPro" id="IPR036388">
    <property type="entry name" value="WH-like_DNA-bd_sf"/>
</dbReference>
<reference evidence="1" key="1">
    <citation type="submission" date="2023-07" db="EMBL/GenBank/DDBJ databases">
        <title>Sorghum-associated microbial communities from plants grown in Nebraska, USA.</title>
        <authorList>
            <person name="Schachtman D."/>
        </authorList>
    </citation>
    <scope>NUCLEOTIDE SEQUENCE</scope>
    <source>
        <strain evidence="1">DS2114</strain>
    </source>
</reference>
<dbReference type="Gene3D" id="1.10.10.10">
    <property type="entry name" value="Winged helix-like DNA-binding domain superfamily/Winged helix DNA-binding domain"/>
    <property type="match status" value="1"/>
</dbReference>
<name>A0AAE3Y4U6_VARPD</name>
<dbReference type="EMBL" id="JAVDQZ010000010">
    <property type="protein sequence ID" value="MDR6429570.1"/>
    <property type="molecule type" value="Genomic_DNA"/>
</dbReference>
<dbReference type="InterPro" id="IPR036390">
    <property type="entry name" value="WH_DNA-bd_sf"/>
</dbReference>
<dbReference type="GO" id="GO:0003677">
    <property type="term" value="F:DNA binding"/>
    <property type="evidence" value="ECO:0007669"/>
    <property type="project" value="UniProtKB-KW"/>
</dbReference>
<evidence type="ECO:0000313" key="1">
    <source>
        <dbReference type="EMBL" id="MDR6429570.1"/>
    </source>
</evidence>
<keyword evidence="1" id="KW-0238">DNA-binding</keyword>
<organism evidence="1 2">
    <name type="scientific">Variovorax paradoxus</name>
    <dbReference type="NCBI Taxonomy" id="34073"/>
    <lineage>
        <taxon>Bacteria</taxon>
        <taxon>Pseudomonadati</taxon>
        <taxon>Pseudomonadota</taxon>
        <taxon>Betaproteobacteria</taxon>
        <taxon>Burkholderiales</taxon>
        <taxon>Comamonadaceae</taxon>
        <taxon>Variovorax</taxon>
    </lineage>
</organism>
<comment type="caution">
    <text evidence="1">The sequence shown here is derived from an EMBL/GenBank/DDBJ whole genome shotgun (WGS) entry which is preliminary data.</text>
</comment>
<dbReference type="RefSeq" id="WP_186454305.1">
    <property type="nucleotide sequence ID" value="NZ_JAUSRU010000010.1"/>
</dbReference>
<protein>
    <submittedName>
        <fullName evidence="1">DNA-binding MarR family transcriptional regulator</fullName>
    </submittedName>
</protein>
<sequence length="51" mass="5887">MNIRLTRKGKQMARKAFDQHGRWIASLFLHLSVQERKTLAGLLQKVAADRP</sequence>
<dbReference type="Proteomes" id="UP001184828">
    <property type="component" value="Unassembled WGS sequence"/>
</dbReference>